<keyword evidence="3" id="KW-1185">Reference proteome</keyword>
<evidence type="ECO:0000313" key="3">
    <source>
        <dbReference type="Proteomes" id="UP001301769"/>
    </source>
</evidence>
<protein>
    <submittedName>
        <fullName evidence="2">Uncharacterized protein</fullName>
    </submittedName>
</protein>
<reference evidence="2" key="1">
    <citation type="journal article" date="2023" name="Mol. Phylogenet. Evol.">
        <title>Genome-scale phylogeny and comparative genomics of the fungal order Sordariales.</title>
        <authorList>
            <person name="Hensen N."/>
            <person name="Bonometti L."/>
            <person name="Westerberg I."/>
            <person name="Brannstrom I.O."/>
            <person name="Guillou S."/>
            <person name="Cros-Aarteil S."/>
            <person name="Calhoun S."/>
            <person name="Haridas S."/>
            <person name="Kuo A."/>
            <person name="Mondo S."/>
            <person name="Pangilinan J."/>
            <person name="Riley R."/>
            <person name="LaButti K."/>
            <person name="Andreopoulos B."/>
            <person name="Lipzen A."/>
            <person name="Chen C."/>
            <person name="Yan M."/>
            <person name="Daum C."/>
            <person name="Ng V."/>
            <person name="Clum A."/>
            <person name="Steindorff A."/>
            <person name="Ohm R.A."/>
            <person name="Martin F."/>
            <person name="Silar P."/>
            <person name="Natvig D.O."/>
            <person name="Lalanne C."/>
            <person name="Gautier V."/>
            <person name="Ament-Velasquez S.L."/>
            <person name="Kruys A."/>
            <person name="Hutchinson M.I."/>
            <person name="Powell A.J."/>
            <person name="Barry K."/>
            <person name="Miller A.N."/>
            <person name="Grigoriev I.V."/>
            <person name="Debuchy R."/>
            <person name="Gladieux P."/>
            <person name="Hiltunen Thoren M."/>
            <person name="Johannesson H."/>
        </authorList>
    </citation>
    <scope>NUCLEOTIDE SEQUENCE</scope>
    <source>
        <strain evidence="2">PSN293</strain>
    </source>
</reference>
<dbReference type="EMBL" id="MU858099">
    <property type="protein sequence ID" value="KAK4214111.1"/>
    <property type="molecule type" value="Genomic_DNA"/>
</dbReference>
<reference evidence="2" key="2">
    <citation type="submission" date="2023-05" db="EMBL/GenBank/DDBJ databases">
        <authorList>
            <consortium name="Lawrence Berkeley National Laboratory"/>
            <person name="Steindorff A."/>
            <person name="Hensen N."/>
            <person name="Bonometti L."/>
            <person name="Westerberg I."/>
            <person name="Brannstrom I.O."/>
            <person name="Guillou S."/>
            <person name="Cros-Aarteil S."/>
            <person name="Calhoun S."/>
            <person name="Haridas S."/>
            <person name="Kuo A."/>
            <person name="Mondo S."/>
            <person name="Pangilinan J."/>
            <person name="Riley R."/>
            <person name="Labutti K."/>
            <person name="Andreopoulos B."/>
            <person name="Lipzen A."/>
            <person name="Chen C."/>
            <person name="Yanf M."/>
            <person name="Daum C."/>
            <person name="Ng V."/>
            <person name="Clum A."/>
            <person name="Ohm R."/>
            <person name="Martin F."/>
            <person name="Silar P."/>
            <person name="Natvig D."/>
            <person name="Lalanne C."/>
            <person name="Gautier V."/>
            <person name="Ament-Velasquez S.L."/>
            <person name="Kruys A."/>
            <person name="Hutchinson M.I."/>
            <person name="Powell A.J."/>
            <person name="Barry K."/>
            <person name="Miller A.N."/>
            <person name="Grigoriev I.V."/>
            <person name="Debuchy R."/>
            <person name="Gladieux P."/>
            <person name="Thoren M.H."/>
            <person name="Johannesson H."/>
        </authorList>
    </citation>
    <scope>NUCLEOTIDE SEQUENCE</scope>
    <source>
        <strain evidence="2">PSN293</strain>
    </source>
</reference>
<feature type="region of interest" description="Disordered" evidence="1">
    <location>
        <begin position="140"/>
        <end position="169"/>
    </location>
</feature>
<accession>A0AAN6YA03</accession>
<feature type="non-terminal residue" evidence="2">
    <location>
        <position position="1"/>
    </location>
</feature>
<sequence>GVIGFFRFRIVPFCGFVAQWCVKKLLSYAKILFLSSHEAQICFPSQQSLMFRPGWRYGPGPWLLDKSHSAPPIIRDLDTERAQGYLHGECGEHNLRVGNIIYQVNPRATAPFIGQSQGDSCQPVQVRCDASCGDNGEVLKGSPHQTPRHAATIQKTSNQAAPGRELPKRPRLNHFAPDSMLPNPHFRSSYSVLCACLPFSAVPSKLQPALRLLELLLPSPTKHLGLNPIPSSHQISLCWLSTGSNIPVFSNSITNSFIEKSFQGRTKKGAKPVTIVIRVP</sequence>
<dbReference type="Proteomes" id="UP001301769">
    <property type="component" value="Unassembled WGS sequence"/>
</dbReference>
<dbReference type="AlphaFoldDB" id="A0AAN6YA03"/>
<gene>
    <name evidence="2" type="ORF">QBC37DRAFT_399976</name>
</gene>
<comment type="caution">
    <text evidence="2">The sequence shown here is derived from an EMBL/GenBank/DDBJ whole genome shotgun (WGS) entry which is preliminary data.</text>
</comment>
<organism evidence="2 3">
    <name type="scientific">Rhypophila decipiens</name>
    <dbReference type="NCBI Taxonomy" id="261697"/>
    <lineage>
        <taxon>Eukaryota</taxon>
        <taxon>Fungi</taxon>
        <taxon>Dikarya</taxon>
        <taxon>Ascomycota</taxon>
        <taxon>Pezizomycotina</taxon>
        <taxon>Sordariomycetes</taxon>
        <taxon>Sordariomycetidae</taxon>
        <taxon>Sordariales</taxon>
        <taxon>Naviculisporaceae</taxon>
        <taxon>Rhypophila</taxon>
    </lineage>
</organism>
<evidence type="ECO:0000313" key="2">
    <source>
        <dbReference type="EMBL" id="KAK4214111.1"/>
    </source>
</evidence>
<name>A0AAN6YA03_9PEZI</name>
<evidence type="ECO:0000256" key="1">
    <source>
        <dbReference type="SAM" id="MobiDB-lite"/>
    </source>
</evidence>
<proteinExistence type="predicted"/>